<dbReference type="SUPFAM" id="SSF52540">
    <property type="entry name" value="P-loop containing nucleoside triphosphate hydrolases"/>
    <property type="match status" value="1"/>
</dbReference>
<dbReference type="PANTHER" id="PTHR11472">
    <property type="entry name" value="DNA REPAIR DEAD HELICASE RAD3/XP-D SUBFAMILY MEMBER"/>
    <property type="match status" value="1"/>
</dbReference>
<dbReference type="EMBL" id="BRXY01000216">
    <property type="protein sequence ID" value="GMH78003.1"/>
    <property type="molecule type" value="Genomic_DNA"/>
</dbReference>
<evidence type="ECO:0008006" key="16">
    <source>
        <dbReference type="Google" id="ProtNLM"/>
    </source>
</evidence>
<evidence type="ECO:0000259" key="12">
    <source>
        <dbReference type="PROSITE" id="PS50106"/>
    </source>
</evidence>
<dbReference type="GO" id="GO:0006289">
    <property type="term" value="P:nucleotide-excision repair"/>
    <property type="evidence" value="ECO:0007669"/>
    <property type="project" value="TreeGrafter"/>
</dbReference>
<evidence type="ECO:0000256" key="4">
    <source>
        <dbReference type="ARBA" id="ARBA00022806"/>
    </source>
</evidence>
<sequence>MADDDDMSVELLSQFYGTDDDDVDNDDDAENDSNNTNTNTNTNTTKDNDNNANTDSAPSDKGDRMVDSPRWSIVLEEELEEEGDNDCVVVTDLKAFAETKPTTQSQSPPPPPPPPPTAPAPPNPNQSPQKTPIPQSSVPPPASPEIQVMSSTTVNALTAYAHMRYQCQVHPFSLELAAALKVCPKCYCYVCDVPSSECGKWEKHCKAKPGVPVWEQVRKETRRANKIARGEVPSDEDELIEDDEGYDVDLQSSGEDGIYQGYSDPDILGVSGDGFVGFGGEKTPSRKPQKPQPIAPNSAETPILLDHDQEAKDRSSEPIADVKVNPYQPPPIQNQPQRSFNGEVLSISETMKKKFTHIRDLEAAQAKPETDKPLDVTGDVPQLKVNDFWMKGLKVGWPFPKLPKPQRQICMHILSALQTSTHCIIESPTGTGKSAAILCSVLAWQRHHKKLHPEEDTVRIIYCSRTHSQVQQMVKSLRQTPYRPHMAILGSRDRLCIHEDLAGAKGNIKNVNLACRNRVKNTEKFRKKELRAPGGGIQEQMFGKYDDENPPTFLPSDNTVTANGPSSNQDDNNNQQQQRQQQQDNQQQDQQDKASSCTCQHYRCLTASRVAMTASQQFRPTKNVRTSCSMGGGETRLGTHDIEDLVKFGKNVDNKNDIALYRKPGEKSFALSLQEVEEIEEDGEQRKLVKVGTIAPDGPASRSALSEGDTVLQVNGSGPPIHSIEQVTGQIQRLSVDQPLIVDVERVDPNDGHRPTTTACPYFLSQELSRHAEIVFAPYNYILDPNIRGAKQIDLENTVVILDEAHNVEDTLRESGSVSVDQIEIAGLLGYLRLCAHAMPRGNITGRDFEKNNMPAKLPGIDIPGKGPKGEKINTLHLTKKAFMFEVVHELFIFFEQLNYYLEERKSNFTKDERSKLYGNDNHGVTRAEVEYKKFNTPDDKMFECQYFGPQDGRVPGCGEFFSEICGRKFKDEGEKKVYFAELWACALCFHEEFKNESDQAAQTKCDRIYELMEKLWRAVNLNQHYYVSAGVIANGTLDYAFYKQEAQGRFQKKARALAKVENFSYVRGAEESSCTCCDNSRVNVNILGHHYNNKARKVSMSVTGVTRQNTTHGKFCDGSSPQWVGKVDLHLLTPSILFEELNDKCRTVVFASGTLAPVTSFAAELGLKAHTKPTEEEKKDILTGKVEMKEVGRLQVQPPPLEAGHIIDLQKQLLAVSIGYAPNGRELKVDYKNLKDRDFWAALGESVATVIESIPRGGVLVFLPSFNALKNALRHWDLETNPRQATSDVGRRIMQSKGQLIVEKGGGSKEDFERMKEDYARGIQERGSCVLFAVYRGKMSEGVSFNDNFARGVICVGIPYPSYYSRSTMSKKNYNDEQRRAPFNNTVLLPGQEWYSQQAYRALAQALGRCIRHAADYGTVVLMDSRHCHLEGEVIEGDGTPRVHRNLPKWMRKDIRNLKRERASPNRGGRPSLERGQVPISNMSSFSRKMGADIRGGWPGLKSEYASFFREAKRKGEEVIMEQRRDFEQKRGYAPPSAVPASMSSTSSTSSATAPSHPARKLPTWMPQNAYVTPTTATITTTTTTSSSSSSSSFRQQQANKRRGSSGTFAIHGVNSSQVNHTFSVADRFKSTKKPKPNKLKSMFEKQQNGGKEEQEARRKREEIERQTEKAKAQAAVQAKQIAAGLDDDDDDDIESSCIVCFEGERDTALMPCGHKIVCSTCAPLQKTCPNCREVVTECVFP</sequence>
<feature type="region of interest" description="Disordered" evidence="10">
    <location>
        <begin position="99"/>
        <end position="145"/>
    </location>
</feature>
<keyword evidence="8" id="KW-0413">Isomerase</keyword>
<evidence type="ECO:0000256" key="5">
    <source>
        <dbReference type="ARBA" id="ARBA00022840"/>
    </source>
</evidence>
<feature type="region of interest" description="Disordered" evidence="10">
    <location>
        <begin position="1582"/>
        <end position="1610"/>
    </location>
</feature>
<feature type="domain" description="RING-type" evidence="11">
    <location>
        <begin position="1699"/>
        <end position="1734"/>
    </location>
</feature>
<evidence type="ECO:0000259" key="11">
    <source>
        <dbReference type="PROSITE" id="PS50089"/>
    </source>
</evidence>
<name>A0A9W7EGH8_9STRA</name>
<dbReference type="Gene3D" id="3.30.40.10">
    <property type="entry name" value="Zinc/RING finger domain, C3HC4 (zinc finger)"/>
    <property type="match status" value="1"/>
</dbReference>
<dbReference type="Pfam" id="PF06733">
    <property type="entry name" value="DEAD_2"/>
    <property type="match status" value="2"/>
</dbReference>
<accession>A0A9W7EGH8</accession>
<feature type="compositionally biased region" description="Polar residues" evidence="10">
    <location>
        <begin position="555"/>
        <end position="567"/>
    </location>
</feature>
<feature type="region of interest" description="Disordered" evidence="10">
    <location>
        <begin position="526"/>
        <end position="589"/>
    </location>
</feature>
<dbReference type="PROSITE" id="PS51193">
    <property type="entry name" value="HELICASE_ATP_BIND_2"/>
    <property type="match status" value="1"/>
</dbReference>
<feature type="compositionally biased region" description="Basic and acidic residues" evidence="10">
    <location>
        <begin position="1652"/>
        <end position="1667"/>
    </location>
</feature>
<evidence type="ECO:0000256" key="8">
    <source>
        <dbReference type="ARBA" id="ARBA00023235"/>
    </source>
</evidence>
<keyword evidence="1" id="KW-0479">Metal-binding</keyword>
<dbReference type="GO" id="GO:0016818">
    <property type="term" value="F:hydrolase activity, acting on acid anhydrides, in phosphorus-containing anhydrides"/>
    <property type="evidence" value="ECO:0007669"/>
    <property type="project" value="InterPro"/>
</dbReference>
<comment type="caution">
    <text evidence="14">The sequence shown here is derived from an EMBL/GenBank/DDBJ whole genome shotgun (WGS) entry which is preliminary data.</text>
</comment>
<feature type="compositionally biased region" description="Low complexity" evidence="10">
    <location>
        <begin position="1535"/>
        <end position="1558"/>
    </location>
</feature>
<feature type="domain" description="PDZ" evidence="12">
    <location>
        <begin position="657"/>
        <end position="728"/>
    </location>
</feature>
<feature type="region of interest" description="Disordered" evidence="10">
    <location>
        <begin position="276"/>
        <end position="300"/>
    </location>
</feature>
<feature type="compositionally biased region" description="Basic and acidic residues" evidence="10">
    <location>
        <begin position="58"/>
        <end position="67"/>
    </location>
</feature>
<dbReference type="PANTHER" id="PTHR11472:SF47">
    <property type="entry name" value="FANCONI ANEMIA GROUP J PROTEIN"/>
    <property type="match status" value="1"/>
</dbReference>
<dbReference type="Gene3D" id="3.40.50.300">
    <property type="entry name" value="P-loop containing nucleotide triphosphate hydrolases"/>
    <property type="match status" value="2"/>
</dbReference>
<evidence type="ECO:0000256" key="1">
    <source>
        <dbReference type="ARBA" id="ARBA00022723"/>
    </source>
</evidence>
<feature type="compositionally biased region" description="Acidic residues" evidence="10">
    <location>
        <begin position="18"/>
        <end position="31"/>
    </location>
</feature>
<dbReference type="OrthoDB" id="204836at2759"/>
<keyword evidence="6" id="KW-0408">Iron</keyword>
<dbReference type="PROSITE" id="PS50106">
    <property type="entry name" value="PDZ"/>
    <property type="match status" value="1"/>
</dbReference>
<evidence type="ECO:0000256" key="10">
    <source>
        <dbReference type="SAM" id="MobiDB-lite"/>
    </source>
</evidence>
<dbReference type="GO" id="GO:0051536">
    <property type="term" value="F:iron-sulfur cluster binding"/>
    <property type="evidence" value="ECO:0007669"/>
    <property type="project" value="UniProtKB-KW"/>
</dbReference>
<dbReference type="SUPFAM" id="SSF50156">
    <property type="entry name" value="PDZ domain-like"/>
    <property type="match status" value="1"/>
</dbReference>
<organism evidence="14 15">
    <name type="scientific">Triparma strigata</name>
    <dbReference type="NCBI Taxonomy" id="1606541"/>
    <lineage>
        <taxon>Eukaryota</taxon>
        <taxon>Sar</taxon>
        <taxon>Stramenopiles</taxon>
        <taxon>Ochrophyta</taxon>
        <taxon>Bolidophyceae</taxon>
        <taxon>Parmales</taxon>
        <taxon>Triparmaceae</taxon>
        <taxon>Triparma</taxon>
    </lineage>
</organism>
<feature type="region of interest" description="Disordered" evidence="10">
    <location>
        <begin position="1459"/>
        <end position="1480"/>
    </location>
</feature>
<keyword evidence="3" id="KW-0378">Hydrolase</keyword>
<keyword evidence="15" id="KW-1185">Reference proteome</keyword>
<dbReference type="Proteomes" id="UP001165085">
    <property type="component" value="Unassembled WGS sequence"/>
</dbReference>
<keyword evidence="7" id="KW-0411">Iron-sulfur</keyword>
<dbReference type="InterPro" id="IPR014013">
    <property type="entry name" value="Helic_SF1/SF2_ATP-bd_DinG/Rad3"/>
</dbReference>
<dbReference type="InterPro" id="IPR001478">
    <property type="entry name" value="PDZ"/>
</dbReference>
<evidence type="ECO:0000313" key="15">
    <source>
        <dbReference type="Proteomes" id="UP001165085"/>
    </source>
</evidence>
<dbReference type="SMART" id="SM00184">
    <property type="entry name" value="RING"/>
    <property type="match status" value="1"/>
</dbReference>
<dbReference type="GO" id="GO:0003678">
    <property type="term" value="F:DNA helicase activity"/>
    <property type="evidence" value="ECO:0007669"/>
    <property type="project" value="InterPro"/>
</dbReference>
<feature type="region of interest" description="Disordered" evidence="10">
    <location>
        <begin position="1631"/>
        <end position="1667"/>
    </location>
</feature>
<feature type="compositionally biased region" description="Acidic residues" evidence="10">
    <location>
        <begin position="75"/>
        <end position="85"/>
    </location>
</feature>
<dbReference type="Pfam" id="PF13920">
    <property type="entry name" value="zf-C3HC4_3"/>
    <property type="match status" value="1"/>
</dbReference>
<evidence type="ECO:0000256" key="2">
    <source>
        <dbReference type="ARBA" id="ARBA00022741"/>
    </source>
</evidence>
<evidence type="ECO:0000313" key="14">
    <source>
        <dbReference type="EMBL" id="GMH78003.1"/>
    </source>
</evidence>
<evidence type="ECO:0000256" key="6">
    <source>
        <dbReference type="ARBA" id="ARBA00023004"/>
    </source>
</evidence>
<feature type="compositionally biased region" description="Low complexity" evidence="10">
    <location>
        <begin position="568"/>
        <end position="589"/>
    </location>
</feature>
<dbReference type="GO" id="GO:0008270">
    <property type="term" value="F:zinc ion binding"/>
    <property type="evidence" value="ECO:0007669"/>
    <property type="project" value="UniProtKB-KW"/>
</dbReference>
<dbReference type="InterPro" id="IPR010614">
    <property type="entry name" value="RAD3-like_helicase_DEAD"/>
</dbReference>
<evidence type="ECO:0000256" key="7">
    <source>
        <dbReference type="ARBA" id="ARBA00023014"/>
    </source>
</evidence>
<proteinExistence type="predicted"/>
<feature type="compositionally biased region" description="Low complexity" evidence="10">
    <location>
        <begin position="32"/>
        <end position="55"/>
    </location>
</feature>
<keyword evidence="5" id="KW-0067">ATP-binding</keyword>
<feature type="compositionally biased region" description="Pro residues" evidence="10">
    <location>
        <begin position="107"/>
        <end position="125"/>
    </location>
</feature>
<reference evidence="15" key="1">
    <citation type="journal article" date="2023" name="Commun. Biol.">
        <title>Genome analysis of Parmales, the sister group of diatoms, reveals the evolutionary specialization of diatoms from phago-mixotrophs to photoautotrophs.</title>
        <authorList>
            <person name="Ban H."/>
            <person name="Sato S."/>
            <person name="Yoshikawa S."/>
            <person name="Yamada K."/>
            <person name="Nakamura Y."/>
            <person name="Ichinomiya M."/>
            <person name="Sato N."/>
            <person name="Blanc-Mathieu R."/>
            <person name="Endo H."/>
            <person name="Kuwata A."/>
            <person name="Ogata H."/>
        </authorList>
    </citation>
    <scope>NUCLEOTIDE SEQUENCE [LARGE SCALE GENOMIC DNA]</scope>
    <source>
        <strain evidence="15">NIES 3701</strain>
    </source>
</reference>
<dbReference type="SUPFAM" id="SSF57850">
    <property type="entry name" value="RING/U-box"/>
    <property type="match status" value="1"/>
</dbReference>
<keyword evidence="9" id="KW-0863">Zinc-finger</keyword>
<dbReference type="InterPro" id="IPR027417">
    <property type="entry name" value="P-loop_NTPase"/>
</dbReference>
<evidence type="ECO:0000256" key="3">
    <source>
        <dbReference type="ARBA" id="ARBA00022801"/>
    </source>
</evidence>
<dbReference type="Gene3D" id="2.30.42.10">
    <property type="match status" value="1"/>
</dbReference>
<keyword evidence="2" id="KW-0547">Nucleotide-binding</keyword>
<feature type="compositionally biased region" description="Low complexity" evidence="10">
    <location>
        <begin position="1582"/>
        <end position="1594"/>
    </location>
</feature>
<dbReference type="InterPro" id="IPR006555">
    <property type="entry name" value="ATP-dep_Helicase_C"/>
</dbReference>
<evidence type="ECO:0000256" key="9">
    <source>
        <dbReference type="PROSITE-ProRule" id="PRU00175"/>
    </source>
</evidence>
<keyword evidence="4" id="KW-0347">Helicase</keyword>
<dbReference type="GO" id="GO:0005634">
    <property type="term" value="C:nucleus"/>
    <property type="evidence" value="ECO:0007669"/>
    <property type="project" value="TreeGrafter"/>
</dbReference>
<feature type="domain" description="Helicase ATP-binding" evidence="13">
    <location>
        <begin position="392"/>
        <end position="860"/>
    </location>
</feature>
<keyword evidence="9" id="KW-0862">Zinc</keyword>
<dbReference type="InterPro" id="IPR001841">
    <property type="entry name" value="Znf_RING"/>
</dbReference>
<feature type="region of interest" description="Disordered" evidence="10">
    <location>
        <begin position="1527"/>
        <end position="1565"/>
    </location>
</feature>
<dbReference type="SMART" id="SM00488">
    <property type="entry name" value="DEXDc2"/>
    <property type="match status" value="1"/>
</dbReference>
<dbReference type="Pfam" id="PF13307">
    <property type="entry name" value="Helicase_C_2"/>
    <property type="match status" value="1"/>
</dbReference>
<dbReference type="GO" id="GO:0003677">
    <property type="term" value="F:DNA binding"/>
    <property type="evidence" value="ECO:0007669"/>
    <property type="project" value="InterPro"/>
</dbReference>
<dbReference type="SMART" id="SM00491">
    <property type="entry name" value="HELICc2"/>
    <property type="match status" value="1"/>
</dbReference>
<feature type="region of interest" description="Disordered" evidence="10">
    <location>
        <begin position="1"/>
        <end position="87"/>
    </location>
</feature>
<dbReference type="InterPro" id="IPR036034">
    <property type="entry name" value="PDZ_sf"/>
</dbReference>
<gene>
    <name evidence="14" type="ORF">TrST_g10605</name>
</gene>
<dbReference type="PROSITE" id="PS50089">
    <property type="entry name" value="ZF_RING_2"/>
    <property type="match status" value="1"/>
</dbReference>
<dbReference type="InterPro" id="IPR013083">
    <property type="entry name" value="Znf_RING/FYVE/PHD"/>
</dbReference>
<protein>
    <recommendedName>
        <fullName evidence="16">DNA helicase</fullName>
    </recommendedName>
</protein>
<dbReference type="GO" id="GO:1990918">
    <property type="term" value="P:double-strand break repair involved in meiotic recombination"/>
    <property type="evidence" value="ECO:0007669"/>
    <property type="project" value="TreeGrafter"/>
</dbReference>
<dbReference type="InterPro" id="IPR006554">
    <property type="entry name" value="Helicase-like_DEXD_c2"/>
</dbReference>
<evidence type="ECO:0000259" key="13">
    <source>
        <dbReference type="PROSITE" id="PS51193"/>
    </source>
</evidence>
<dbReference type="GO" id="GO:0005524">
    <property type="term" value="F:ATP binding"/>
    <property type="evidence" value="ECO:0007669"/>
    <property type="project" value="UniProtKB-KW"/>
</dbReference>
<dbReference type="InterPro" id="IPR045028">
    <property type="entry name" value="DinG/Rad3-like"/>
</dbReference>